<dbReference type="Proteomes" id="UP001152607">
    <property type="component" value="Unassembled WGS sequence"/>
</dbReference>
<evidence type="ECO:0000313" key="2">
    <source>
        <dbReference type="EMBL" id="CAI6335008.1"/>
    </source>
</evidence>
<protein>
    <submittedName>
        <fullName evidence="2">Uncharacterized protein</fullName>
    </submittedName>
</protein>
<evidence type="ECO:0000313" key="3">
    <source>
        <dbReference type="Proteomes" id="UP001152607"/>
    </source>
</evidence>
<comment type="caution">
    <text evidence="2">The sequence shown here is derived from an EMBL/GenBank/DDBJ whole genome shotgun (WGS) entry which is preliminary data.</text>
</comment>
<keyword evidence="3" id="KW-1185">Reference proteome</keyword>
<gene>
    <name evidence="2" type="ORF">PDIGIT_LOCUS8083</name>
</gene>
<feature type="region of interest" description="Disordered" evidence="1">
    <location>
        <begin position="64"/>
        <end position="90"/>
    </location>
</feature>
<dbReference type="AlphaFoldDB" id="A0A9W4UIP0"/>
<name>A0A9W4UIP0_9PLEO</name>
<accession>A0A9W4UIP0</accession>
<organism evidence="2 3">
    <name type="scientific">Periconia digitata</name>
    <dbReference type="NCBI Taxonomy" id="1303443"/>
    <lineage>
        <taxon>Eukaryota</taxon>
        <taxon>Fungi</taxon>
        <taxon>Dikarya</taxon>
        <taxon>Ascomycota</taxon>
        <taxon>Pezizomycotina</taxon>
        <taxon>Dothideomycetes</taxon>
        <taxon>Pleosporomycetidae</taxon>
        <taxon>Pleosporales</taxon>
        <taxon>Massarineae</taxon>
        <taxon>Periconiaceae</taxon>
        <taxon>Periconia</taxon>
    </lineage>
</organism>
<feature type="compositionally biased region" description="Polar residues" evidence="1">
    <location>
        <begin position="69"/>
        <end position="90"/>
    </location>
</feature>
<dbReference type="EMBL" id="CAOQHR010000005">
    <property type="protein sequence ID" value="CAI6335008.1"/>
    <property type="molecule type" value="Genomic_DNA"/>
</dbReference>
<sequence>MYHSCRHRVLCCCAHPTTISGRDLLPHSDVNCRSQCTAYNAPSILSSIHPSTTSNPETYAVDGQHELNKSPTLSVPPSGQLQITHNRIDS</sequence>
<evidence type="ECO:0000256" key="1">
    <source>
        <dbReference type="SAM" id="MobiDB-lite"/>
    </source>
</evidence>
<proteinExistence type="predicted"/>
<reference evidence="2" key="1">
    <citation type="submission" date="2023-01" db="EMBL/GenBank/DDBJ databases">
        <authorList>
            <person name="Van Ghelder C."/>
            <person name="Rancurel C."/>
        </authorList>
    </citation>
    <scope>NUCLEOTIDE SEQUENCE</scope>
    <source>
        <strain evidence="2">CNCM I-4278</strain>
    </source>
</reference>